<evidence type="ECO:0000313" key="2">
    <source>
        <dbReference type="Proteomes" id="UP000430692"/>
    </source>
</evidence>
<accession>A0A6I4W3S0</accession>
<reference evidence="1 2" key="1">
    <citation type="submission" date="2019-12" db="EMBL/GenBank/DDBJ databases">
        <title>Whole-genome analyses of novel actinobacteria.</title>
        <authorList>
            <person name="Sahin N."/>
            <person name="Saygin H."/>
        </authorList>
    </citation>
    <scope>NUCLEOTIDE SEQUENCE [LARGE SCALE GENOMIC DNA]</scope>
    <source>
        <strain evidence="1 2">KC615</strain>
    </source>
</reference>
<keyword evidence="2" id="KW-1185">Reference proteome</keyword>
<dbReference type="EMBL" id="WUUL01000014">
    <property type="protein sequence ID" value="MXQ55424.1"/>
    <property type="molecule type" value="Genomic_DNA"/>
</dbReference>
<protein>
    <submittedName>
        <fullName evidence="1">Uncharacterized protein</fullName>
    </submittedName>
</protein>
<evidence type="ECO:0000313" key="1">
    <source>
        <dbReference type="EMBL" id="MXQ55424.1"/>
    </source>
</evidence>
<dbReference type="RefSeq" id="WP_160802771.1">
    <property type="nucleotide sequence ID" value="NZ_WUUL01000014.1"/>
</dbReference>
<organism evidence="1 2">
    <name type="scientific">Shimazuella alba</name>
    <dbReference type="NCBI Taxonomy" id="2690964"/>
    <lineage>
        <taxon>Bacteria</taxon>
        <taxon>Bacillati</taxon>
        <taxon>Bacillota</taxon>
        <taxon>Bacilli</taxon>
        <taxon>Bacillales</taxon>
        <taxon>Thermoactinomycetaceae</taxon>
        <taxon>Shimazuella</taxon>
    </lineage>
</organism>
<comment type="caution">
    <text evidence="1">The sequence shown here is derived from an EMBL/GenBank/DDBJ whole genome shotgun (WGS) entry which is preliminary data.</text>
</comment>
<dbReference type="Proteomes" id="UP000430692">
    <property type="component" value="Unassembled WGS sequence"/>
</dbReference>
<sequence>MSDNLLEQLENGAKNKRKDIPFILDLVKKYKAEEKERGSGPNLTRSETKGQIDGFVASVAYLATIYQNLHDTYMANHRTHEIAVVQLREEVKSNSDIRNTAGRVELKHKCGELGAQSEALVFAQRVLSTSYKDLDFVIDQINRVLPRNHQPNPVSRVKLKRPPFASRTPKPPSLGAQITKQMTAAAISRYFKKS</sequence>
<dbReference type="AlphaFoldDB" id="A0A6I4W3S0"/>
<proteinExistence type="predicted"/>
<name>A0A6I4W3S0_9BACL</name>
<gene>
    <name evidence="1" type="ORF">GSM42_17215</name>
</gene>